<organism evidence="1 2">
    <name type="scientific">Ascaris lumbricoides</name>
    <name type="common">Giant roundworm</name>
    <dbReference type="NCBI Taxonomy" id="6252"/>
    <lineage>
        <taxon>Eukaryota</taxon>
        <taxon>Metazoa</taxon>
        <taxon>Ecdysozoa</taxon>
        <taxon>Nematoda</taxon>
        <taxon>Chromadorea</taxon>
        <taxon>Rhabditida</taxon>
        <taxon>Spirurina</taxon>
        <taxon>Ascaridomorpha</taxon>
        <taxon>Ascaridoidea</taxon>
        <taxon>Ascarididae</taxon>
        <taxon>Ascaris</taxon>
    </lineage>
</organism>
<dbReference type="AlphaFoldDB" id="A0A0M3I2U0"/>
<protein>
    <submittedName>
        <fullName evidence="2">Uncharacterized protein</fullName>
    </submittedName>
</protein>
<proteinExistence type="predicted"/>
<evidence type="ECO:0000313" key="2">
    <source>
        <dbReference type="WBParaSite" id="ALUE_0001086201-mRNA-1"/>
    </source>
</evidence>
<reference evidence="2" key="1">
    <citation type="submission" date="2017-02" db="UniProtKB">
        <authorList>
            <consortium name="WormBaseParasite"/>
        </authorList>
    </citation>
    <scope>IDENTIFICATION</scope>
</reference>
<keyword evidence="1" id="KW-1185">Reference proteome</keyword>
<accession>A0A0M3I2U0</accession>
<dbReference type="Proteomes" id="UP000036681">
    <property type="component" value="Unplaced"/>
</dbReference>
<evidence type="ECO:0000313" key="1">
    <source>
        <dbReference type="Proteomes" id="UP000036681"/>
    </source>
</evidence>
<dbReference type="WBParaSite" id="ALUE_0001086201-mRNA-1">
    <property type="protein sequence ID" value="ALUE_0001086201-mRNA-1"/>
    <property type="gene ID" value="ALUE_0001086201"/>
</dbReference>
<name>A0A0M3I2U0_ASCLU</name>
<sequence length="330" mass="37003">MHIGGNMARIDHCPHRCYDECDMWPAALYLICGRRRMEMLPKAYCQTVTETCTLAFRRDRTGFWNRVLVYSLSAQSDGLEVFACSTSDDVDRSTFERIRSLRFLFGLNGGVASPSIVVAVDRLQRIALIRVIIAGLSLDLPTELCSTSTKTTWKMASIPEVLGDQNVRLKKIRTSMCSTACLTCFENNFIFVDAFAYICAVKEKMLNMKAVGYLRSSARLLTPKRIKAVYYSAENDALIGERVRMAVSIIEWAAPIGVLESLKIHLRECVCCEGCRVVVDGPQRSIVRQCEKKVAQRRIKGTNGGETHASLKWGPSASNLRWTFGGEDYP</sequence>